<dbReference type="SUPFAM" id="SSF48452">
    <property type="entry name" value="TPR-like"/>
    <property type="match status" value="1"/>
</dbReference>
<dbReference type="InterPro" id="IPR052630">
    <property type="entry name" value="TTC17"/>
</dbReference>
<keyword evidence="2" id="KW-0175">Coiled coil</keyword>
<dbReference type="SMART" id="SM00028">
    <property type="entry name" value="TPR"/>
    <property type="match status" value="2"/>
</dbReference>
<evidence type="ECO:0000313" key="4">
    <source>
        <dbReference type="EMBL" id="CAH0771651.1"/>
    </source>
</evidence>
<name>A0A9P0CET1_BEMTA</name>
<sequence length="911" mass="103111">MLEKVSMINRKRLDLDGVTEVESKLYATDADCLNTDEPLNADDLAFSFFDDGKDLEEFKRLESSPGKTASHLESLPDCSRFSSLEFSLATFPHLQVLTEEWHLEDNQIVEKLPSDIFKYSEIGQILNYELSMNSTSWFHYNLAAIFWRKKGKPNKAIDCAKRAVHFSSRRYKDISLLNLGSLLRYNEYLVEAAIVLHAALDHAPQKPLIHFTLANVYLFLGEFNRSIVFYDNVLHLQPDWRAAQRIRHFVGCNWKHQSNLKLLRDNLHDILHHSHEYQELQMKWLKLHEELLSQVMPLELRLIRQDAVSSFLANKSLLSKTCGYNKRDGELILKCDFIPNKLSSMHEKQLETKIRLQVLANNALSQILKINEKLLHFAIEPPQLNVKASSPQFKNIDELQLPVKSIKTSASEQCKSATGFKDTKTDVSENIGQPSSGNSSPSEKALLTDSDFNDSLKSSVENEDDDGKLELLIDVNDVSGREQNSDAPKIVRPVVQVQPLPYFETGKLLIDEHPRRDHNAFSQVADQRERDENSFSGFKEDVELRQFTRNKVGFENVGTFVGNVDEAFQLKEKISDLIKSIKSNLKRLAANKEALQHSEVTIAFHDDFSNVVTLNKEKFFGLVIDSVEASEILRQEFEFISEVLRSSKTRLSEPNFAEINLASKCSKHFCLSSKETDPVAQELKFSALHDDDQLSVLFKEEINDEDEFLENISQADMSASLLSLLNIPPTVDSSTESGSLECQLGESIIPDLTVDTYTEGKPMTPEPKLLKVLKIAANSDDVSADRIKDYLETILKDSDIWSTATISALFWRYSGDAGKTVVCLQQAVSASPKEYRHSPFMIVSYILLTIGQPNEALLLASLAIQISPHSILSHLTLYKIFSSLGDQKRAQIFRSSSLALLASYEPILTNR</sequence>
<keyword evidence="5" id="KW-1185">Reference proteome</keyword>
<reference evidence="4" key="1">
    <citation type="submission" date="2021-12" db="EMBL/GenBank/DDBJ databases">
        <authorList>
            <person name="King R."/>
        </authorList>
    </citation>
    <scope>NUCLEOTIDE SEQUENCE</scope>
</reference>
<dbReference type="EMBL" id="OU963865">
    <property type="protein sequence ID" value="CAH0771651.1"/>
    <property type="molecule type" value="Genomic_DNA"/>
</dbReference>
<gene>
    <name evidence="4" type="ORF">BEMITA_LOCUS8368</name>
</gene>
<dbReference type="InterPro" id="IPR011990">
    <property type="entry name" value="TPR-like_helical_dom_sf"/>
</dbReference>
<feature type="repeat" description="TPR" evidence="1">
    <location>
        <begin position="207"/>
        <end position="240"/>
    </location>
</feature>
<dbReference type="PANTHER" id="PTHR16091:SF1">
    <property type="entry name" value="TETRATRICOPEPTIDE REPEAT PROTEIN 17"/>
    <property type="match status" value="1"/>
</dbReference>
<evidence type="ECO:0000313" key="5">
    <source>
        <dbReference type="Proteomes" id="UP001152759"/>
    </source>
</evidence>
<organism evidence="4 5">
    <name type="scientific">Bemisia tabaci</name>
    <name type="common">Sweetpotato whitefly</name>
    <name type="synonym">Aleurodes tabaci</name>
    <dbReference type="NCBI Taxonomy" id="7038"/>
    <lineage>
        <taxon>Eukaryota</taxon>
        <taxon>Metazoa</taxon>
        <taxon>Ecdysozoa</taxon>
        <taxon>Arthropoda</taxon>
        <taxon>Hexapoda</taxon>
        <taxon>Insecta</taxon>
        <taxon>Pterygota</taxon>
        <taxon>Neoptera</taxon>
        <taxon>Paraneoptera</taxon>
        <taxon>Hemiptera</taxon>
        <taxon>Sternorrhyncha</taxon>
        <taxon>Aleyrodoidea</taxon>
        <taxon>Aleyrodidae</taxon>
        <taxon>Aleyrodinae</taxon>
        <taxon>Bemisia</taxon>
    </lineage>
</organism>
<dbReference type="AlphaFoldDB" id="A0A9P0CET1"/>
<keyword evidence="1" id="KW-0802">TPR repeat</keyword>
<protein>
    <recommendedName>
        <fullName evidence="6">Tetratricopeptide repeat protein 17</fullName>
    </recommendedName>
</protein>
<dbReference type="GO" id="GO:0015629">
    <property type="term" value="C:actin cytoskeleton"/>
    <property type="evidence" value="ECO:0007669"/>
    <property type="project" value="TreeGrafter"/>
</dbReference>
<dbReference type="PROSITE" id="PS50005">
    <property type="entry name" value="TPR"/>
    <property type="match status" value="1"/>
</dbReference>
<evidence type="ECO:0000256" key="1">
    <source>
        <dbReference type="PROSITE-ProRule" id="PRU00339"/>
    </source>
</evidence>
<dbReference type="GO" id="GO:0005737">
    <property type="term" value="C:cytoplasm"/>
    <property type="evidence" value="ECO:0007669"/>
    <property type="project" value="TreeGrafter"/>
</dbReference>
<proteinExistence type="predicted"/>
<feature type="compositionally biased region" description="Polar residues" evidence="3">
    <location>
        <begin position="428"/>
        <end position="442"/>
    </location>
</feature>
<evidence type="ECO:0008006" key="6">
    <source>
        <dbReference type="Google" id="ProtNLM"/>
    </source>
</evidence>
<dbReference type="InterPro" id="IPR019734">
    <property type="entry name" value="TPR_rpt"/>
</dbReference>
<dbReference type="Proteomes" id="UP001152759">
    <property type="component" value="Chromosome 4"/>
</dbReference>
<evidence type="ECO:0000256" key="2">
    <source>
        <dbReference type="SAM" id="Coils"/>
    </source>
</evidence>
<feature type="region of interest" description="Disordered" evidence="3">
    <location>
        <begin position="414"/>
        <end position="447"/>
    </location>
</feature>
<accession>A0A9P0CET1</accession>
<dbReference type="Gene3D" id="1.25.40.10">
    <property type="entry name" value="Tetratricopeptide repeat domain"/>
    <property type="match status" value="1"/>
</dbReference>
<dbReference type="GO" id="GO:0030041">
    <property type="term" value="P:actin filament polymerization"/>
    <property type="evidence" value="ECO:0007669"/>
    <property type="project" value="TreeGrafter"/>
</dbReference>
<evidence type="ECO:0000256" key="3">
    <source>
        <dbReference type="SAM" id="MobiDB-lite"/>
    </source>
</evidence>
<feature type="coiled-coil region" evidence="2">
    <location>
        <begin position="571"/>
        <end position="598"/>
    </location>
</feature>
<dbReference type="PANTHER" id="PTHR16091">
    <property type="entry name" value="TTC17 PROTEIN"/>
    <property type="match status" value="1"/>
</dbReference>